<comment type="caution">
    <text evidence="1">The sequence shown here is derived from an EMBL/GenBank/DDBJ whole genome shotgun (WGS) entry which is preliminary data.</text>
</comment>
<evidence type="ECO:0000313" key="2">
    <source>
        <dbReference type="Proteomes" id="UP000504882"/>
    </source>
</evidence>
<proteinExistence type="predicted"/>
<dbReference type="SUPFAM" id="SSF54593">
    <property type="entry name" value="Glyoxalase/Bleomycin resistance protein/Dihydroxybiphenyl dioxygenase"/>
    <property type="match status" value="1"/>
</dbReference>
<dbReference type="RefSeq" id="WP_133106014.1">
    <property type="nucleotide sequence ID" value="NZ_SMNA01000001.1"/>
</dbReference>
<accession>A0ABY2EDR7</accession>
<keyword evidence="2" id="KW-1185">Reference proteome</keyword>
<dbReference type="Gene3D" id="3.10.180.10">
    <property type="entry name" value="2,3-Dihydroxybiphenyl 1,2-Dioxygenase, domain 1"/>
    <property type="match status" value="1"/>
</dbReference>
<organism evidence="1 2">
    <name type="scientific">Occultella glacieicola</name>
    <dbReference type="NCBI Taxonomy" id="2518684"/>
    <lineage>
        <taxon>Bacteria</taxon>
        <taxon>Bacillati</taxon>
        <taxon>Actinomycetota</taxon>
        <taxon>Actinomycetes</taxon>
        <taxon>Micrococcales</taxon>
        <taxon>Ruaniaceae</taxon>
        <taxon>Occultella</taxon>
    </lineage>
</organism>
<reference evidence="1 2" key="1">
    <citation type="submission" date="2019-03" db="EMBL/GenBank/DDBJ databases">
        <title>Genomic features of bacteria from cold environments.</title>
        <authorList>
            <person name="Shen L."/>
        </authorList>
    </citation>
    <scope>NUCLEOTIDE SEQUENCE [LARGE SCALE GENOMIC DNA]</scope>
    <source>
        <strain evidence="2">T3246-1</strain>
    </source>
</reference>
<protein>
    <recommendedName>
        <fullName evidence="3">VOC domain-containing protein</fullName>
    </recommendedName>
</protein>
<dbReference type="EMBL" id="SMNA01000001">
    <property type="protein sequence ID" value="TDE99112.1"/>
    <property type="molecule type" value="Genomic_DNA"/>
</dbReference>
<name>A0ABY2EDR7_9MICO</name>
<dbReference type="Proteomes" id="UP000504882">
    <property type="component" value="Unassembled WGS sequence"/>
</dbReference>
<dbReference type="InterPro" id="IPR029068">
    <property type="entry name" value="Glyas_Bleomycin-R_OHBP_Dase"/>
</dbReference>
<gene>
    <name evidence="1" type="ORF">EXU48_02740</name>
</gene>
<evidence type="ECO:0008006" key="3">
    <source>
        <dbReference type="Google" id="ProtNLM"/>
    </source>
</evidence>
<sequence>MTIRALSIIVEDASEAAREVSEQFGWPRGQSDFHEFADVHADGVDLWFSTSSAVPSGQVDGVTLHVVVDDVDQRTHEIQARGGELILGPVTQDFGMRSAIFRGPGRLLIDVCAEVSA</sequence>
<evidence type="ECO:0000313" key="1">
    <source>
        <dbReference type="EMBL" id="TDE99112.1"/>
    </source>
</evidence>